<proteinExistence type="inferred from homology"/>
<sequence length="806" mass="89355">MGDIKSVVISISAVSEISERKRTFSSLSTSTTSSLAAPKTRRPPRVTSTEKVRELVRLAITRLRVLLNEEKGTRRPISQKGLFSYNYVEPLFNWWGANYRVLTTQCLGRVEASDALGSVTKLVNGASHNYAGFYKAASQAEELQRLCLEALPVSDTQAVPHLRDETHHAIADFFGAAFCFTTSTGYGSNYIALPALIDCSTVVIMDENCHNSMFTGVFLASSPNLRKFKHNNMEHLELLLSGCIDESVNVIVAIEGLYRFVKIILYLSWVERLSVTDLGRRSMEADVPPLDLLHRLKKDYDFTLYCDEAHSFLSLGKTGRGCLEYWNDHHPESPLPWDLIDIRTGTLSKAIGGIGGIIVGKAVFQDIIRERIEGLNEQDNVSLPSSTMVQTLWVLGQPLRIGRSLQRLAEIARFCREELERFGIFVYGDVGTPVLPVYTGRPSLSAKLSYALRCAGLLATPVCTPAVPFWESRVRINLSADFTDEEVNGLLHAVIRAATSVGMGRMRRISRSFFKTNVEVSDAEEDCNEASKVFDWVRSLIKMDAAMGPHSGQRQLFDGTCGPRILDIGHGSRAQFGIGAGGARWICGTFPPHLVVEDLIARATGMEAALTYADASIGLASTIAALSRPLVGHKKHFMLFERGASQFVRDGLAMASKKDAPTLLGYVDLFQLVQQVRKLYRRNRKLCLTVYVHVGEDSAHHLLSSILEEIAAITGPESVMTILLHCTSQYLDPRQLISFPSRMNIHVLVCGSFNRIFGLPAGFLTGPQSLIRELRYTSRGYMFTTSPPPFIMDMLRGALEWNLTSD</sequence>
<dbReference type="KEGG" id="cfj:CFIO01_06478"/>
<dbReference type="PANTHER" id="PTHR13693">
    <property type="entry name" value="CLASS II AMINOTRANSFERASE/8-AMINO-7-OXONONANOATE SYNTHASE"/>
    <property type="match status" value="1"/>
</dbReference>
<dbReference type="PANTHER" id="PTHR13693:SF3">
    <property type="entry name" value="LD36009P"/>
    <property type="match status" value="1"/>
</dbReference>
<evidence type="ECO:0000313" key="8">
    <source>
        <dbReference type="EMBL" id="EXF74801.1"/>
    </source>
</evidence>
<dbReference type="InterPro" id="IPR001917">
    <property type="entry name" value="Aminotrans_II_pyridoxalP_BS"/>
</dbReference>
<dbReference type="HOGENOM" id="CLU_349493_0_0_1"/>
<keyword evidence="8" id="KW-0032">Aminotransferase</keyword>
<comment type="cofactor">
    <cofactor evidence="1">
        <name>pyridoxal 5'-phosphate</name>
        <dbReference type="ChEBI" id="CHEBI:597326"/>
    </cofactor>
</comment>
<dbReference type="OrthoDB" id="2382073at2759"/>
<dbReference type="Pfam" id="PF00155">
    <property type="entry name" value="Aminotran_1_2"/>
    <property type="match status" value="1"/>
</dbReference>
<dbReference type="InterPro" id="IPR015424">
    <property type="entry name" value="PyrdxlP-dep_Trfase"/>
</dbReference>
<evidence type="ECO:0000259" key="7">
    <source>
        <dbReference type="Pfam" id="PF00155"/>
    </source>
</evidence>
<keyword evidence="4 8" id="KW-0808">Transferase</keyword>
<dbReference type="Gene3D" id="3.40.640.10">
    <property type="entry name" value="Type I PLP-dependent aspartate aminotransferase-like (Major domain)"/>
    <property type="match status" value="2"/>
</dbReference>
<dbReference type="SUPFAM" id="SSF53383">
    <property type="entry name" value="PLP-dependent transferases"/>
    <property type="match status" value="2"/>
</dbReference>
<evidence type="ECO:0000256" key="3">
    <source>
        <dbReference type="ARBA" id="ARBA00013220"/>
    </source>
</evidence>
<gene>
    <name evidence="8" type="ORF">CFIO01_06478</name>
</gene>
<dbReference type="AlphaFoldDB" id="A0A010R3I0"/>
<dbReference type="EMBL" id="JARH01000941">
    <property type="protein sequence ID" value="EXF74801.1"/>
    <property type="molecule type" value="Genomic_DNA"/>
</dbReference>
<dbReference type="InterPro" id="IPR015422">
    <property type="entry name" value="PyrdxlP-dep_Trfase_small"/>
</dbReference>
<keyword evidence="5" id="KW-0663">Pyridoxal phosphate</keyword>
<dbReference type="Gene3D" id="3.90.1150.10">
    <property type="entry name" value="Aspartate Aminotransferase, domain 1"/>
    <property type="match status" value="1"/>
</dbReference>
<comment type="similarity">
    <text evidence="2">Belongs to the class-II pyridoxal-phosphate-dependent aminotransferase family.</text>
</comment>
<dbReference type="InterPro" id="IPR004839">
    <property type="entry name" value="Aminotransferase_I/II_large"/>
</dbReference>
<organism evidence="8 9">
    <name type="scientific">Colletotrichum fioriniae PJ7</name>
    <dbReference type="NCBI Taxonomy" id="1445577"/>
    <lineage>
        <taxon>Eukaryota</taxon>
        <taxon>Fungi</taxon>
        <taxon>Dikarya</taxon>
        <taxon>Ascomycota</taxon>
        <taxon>Pezizomycotina</taxon>
        <taxon>Sordariomycetes</taxon>
        <taxon>Hypocreomycetidae</taxon>
        <taxon>Glomerellales</taxon>
        <taxon>Glomerellaceae</taxon>
        <taxon>Colletotrichum</taxon>
        <taxon>Colletotrichum acutatum species complex</taxon>
    </lineage>
</organism>
<dbReference type="EC" id="2.3.1.50" evidence="3"/>
<evidence type="ECO:0000256" key="4">
    <source>
        <dbReference type="ARBA" id="ARBA00022679"/>
    </source>
</evidence>
<reference evidence="8 9" key="1">
    <citation type="submission" date="2014-02" db="EMBL/GenBank/DDBJ databases">
        <title>The genome sequence of Colletotrichum fioriniae PJ7.</title>
        <authorList>
            <person name="Baroncelli R."/>
            <person name="Thon M.R."/>
        </authorList>
    </citation>
    <scope>NUCLEOTIDE SEQUENCE [LARGE SCALE GENOMIC DNA]</scope>
    <source>
        <strain evidence="8 9">PJ7</strain>
    </source>
</reference>
<dbReference type="GO" id="GO:0008483">
    <property type="term" value="F:transaminase activity"/>
    <property type="evidence" value="ECO:0007669"/>
    <property type="project" value="UniProtKB-KW"/>
</dbReference>
<keyword evidence="9" id="KW-1185">Reference proteome</keyword>
<comment type="caution">
    <text evidence="8">The sequence shown here is derived from an EMBL/GenBank/DDBJ whole genome shotgun (WGS) entry which is preliminary data.</text>
</comment>
<name>A0A010R3I0_9PEZI</name>
<dbReference type="Proteomes" id="UP000020467">
    <property type="component" value="Unassembled WGS sequence"/>
</dbReference>
<evidence type="ECO:0000313" key="9">
    <source>
        <dbReference type="Proteomes" id="UP000020467"/>
    </source>
</evidence>
<dbReference type="eggNOG" id="KOG1357">
    <property type="taxonomic scope" value="Eukaryota"/>
</dbReference>
<dbReference type="InterPro" id="IPR050087">
    <property type="entry name" value="AON_synthase_class-II"/>
</dbReference>
<evidence type="ECO:0000256" key="2">
    <source>
        <dbReference type="ARBA" id="ARBA00008392"/>
    </source>
</evidence>
<dbReference type="InterPro" id="IPR015421">
    <property type="entry name" value="PyrdxlP-dep_Trfase_major"/>
</dbReference>
<evidence type="ECO:0000256" key="1">
    <source>
        <dbReference type="ARBA" id="ARBA00001933"/>
    </source>
</evidence>
<evidence type="ECO:0000256" key="5">
    <source>
        <dbReference type="ARBA" id="ARBA00022898"/>
    </source>
</evidence>
<protein>
    <recommendedName>
        <fullName evidence="3">serine C-palmitoyltransferase</fullName>
        <ecNumber evidence="3">2.3.1.50</ecNumber>
    </recommendedName>
</protein>
<comment type="catalytic activity">
    <reaction evidence="6">
        <text>L-serine + hexadecanoyl-CoA + H(+) = 3-oxosphinganine + CO2 + CoA</text>
        <dbReference type="Rhea" id="RHEA:14761"/>
        <dbReference type="ChEBI" id="CHEBI:15378"/>
        <dbReference type="ChEBI" id="CHEBI:16526"/>
        <dbReference type="ChEBI" id="CHEBI:33384"/>
        <dbReference type="ChEBI" id="CHEBI:57287"/>
        <dbReference type="ChEBI" id="CHEBI:57379"/>
        <dbReference type="ChEBI" id="CHEBI:58299"/>
        <dbReference type="EC" id="2.3.1.50"/>
    </reaction>
</comment>
<feature type="domain" description="Aminotransferase class I/classII large" evidence="7">
    <location>
        <begin position="161"/>
        <end position="493"/>
    </location>
</feature>
<evidence type="ECO:0000256" key="6">
    <source>
        <dbReference type="ARBA" id="ARBA00048528"/>
    </source>
</evidence>
<dbReference type="GO" id="GO:0030170">
    <property type="term" value="F:pyridoxal phosphate binding"/>
    <property type="evidence" value="ECO:0007669"/>
    <property type="project" value="InterPro"/>
</dbReference>
<dbReference type="eggNOG" id="KOG1360">
    <property type="taxonomic scope" value="Eukaryota"/>
</dbReference>
<dbReference type="PROSITE" id="PS00599">
    <property type="entry name" value="AA_TRANSFER_CLASS_2"/>
    <property type="match status" value="1"/>
</dbReference>
<dbReference type="STRING" id="1445577.A0A010R3I0"/>
<accession>A0A010R3I0</accession>